<keyword evidence="5" id="KW-0325">Glycoprotein</keyword>
<keyword evidence="4" id="KW-1015">Disulfide bond</keyword>
<feature type="domain" description="Chitin-binding type-2" evidence="7">
    <location>
        <begin position="182"/>
        <end position="237"/>
    </location>
</feature>
<dbReference type="InterPro" id="IPR002557">
    <property type="entry name" value="Chitin-bd_dom"/>
</dbReference>
<feature type="domain" description="Chitin-binding type-2" evidence="7">
    <location>
        <begin position="118"/>
        <end position="172"/>
    </location>
</feature>
<dbReference type="InterPro" id="IPR051940">
    <property type="entry name" value="Chitin_bind-dev_reg"/>
</dbReference>
<dbReference type="PANTHER" id="PTHR23301">
    <property type="entry name" value="CHITIN BINDING PERITROPHIN-A"/>
    <property type="match status" value="1"/>
</dbReference>
<dbReference type="Gene3D" id="2.170.140.10">
    <property type="entry name" value="Chitin binding domain"/>
    <property type="match status" value="2"/>
</dbReference>
<evidence type="ECO:0000313" key="8">
    <source>
        <dbReference type="EMBL" id="CAH0405782.1"/>
    </source>
</evidence>
<dbReference type="Proteomes" id="UP001153292">
    <property type="component" value="Chromosome 5"/>
</dbReference>
<evidence type="ECO:0000313" key="9">
    <source>
        <dbReference type="Proteomes" id="UP001153292"/>
    </source>
</evidence>
<dbReference type="PANTHER" id="PTHR23301:SF98">
    <property type="entry name" value="CHITIN-BINDING TYPE-2 DOMAIN-CONTAINING PROTEIN-RELATED"/>
    <property type="match status" value="1"/>
</dbReference>
<feature type="chain" id="PRO_5045272879" description="Chitin-binding type-2 domain-containing protein" evidence="6">
    <location>
        <begin position="18"/>
        <end position="389"/>
    </location>
</feature>
<dbReference type="SUPFAM" id="SSF57625">
    <property type="entry name" value="Invertebrate chitin-binding proteins"/>
    <property type="match status" value="2"/>
</dbReference>
<dbReference type="InterPro" id="IPR036508">
    <property type="entry name" value="Chitin-bd_dom_sf"/>
</dbReference>
<dbReference type="SMART" id="SM00494">
    <property type="entry name" value="ChtBD2"/>
    <property type="match status" value="2"/>
</dbReference>
<keyword evidence="3" id="KW-0677">Repeat</keyword>
<evidence type="ECO:0000256" key="4">
    <source>
        <dbReference type="ARBA" id="ARBA00023157"/>
    </source>
</evidence>
<proteinExistence type="predicted"/>
<keyword evidence="1" id="KW-0147">Chitin-binding</keyword>
<gene>
    <name evidence="8" type="ORF">CHILSU_LOCUS9151</name>
</gene>
<accession>A0ABN8B873</accession>
<reference evidence="8" key="1">
    <citation type="submission" date="2021-12" db="EMBL/GenBank/DDBJ databases">
        <authorList>
            <person name="King R."/>
        </authorList>
    </citation>
    <scope>NUCLEOTIDE SEQUENCE</scope>
</reference>
<name>A0ABN8B873_CHISP</name>
<dbReference type="PROSITE" id="PS50940">
    <property type="entry name" value="CHIT_BIND_II"/>
    <property type="match status" value="2"/>
</dbReference>
<feature type="signal peptide" evidence="6">
    <location>
        <begin position="1"/>
        <end position="17"/>
    </location>
</feature>
<evidence type="ECO:0000256" key="3">
    <source>
        <dbReference type="ARBA" id="ARBA00022737"/>
    </source>
</evidence>
<keyword evidence="2 6" id="KW-0732">Signal</keyword>
<evidence type="ECO:0000256" key="1">
    <source>
        <dbReference type="ARBA" id="ARBA00022669"/>
    </source>
</evidence>
<evidence type="ECO:0000256" key="5">
    <source>
        <dbReference type="ARBA" id="ARBA00023180"/>
    </source>
</evidence>
<dbReference type="EMBL" id="OU963898">
    <property type="protein sequence ID" value="CAH0405782.1"/>
    <property type="molecule type" value="Genomic_DNA"/>
</dbReference>
<protein>
    <recommendedName>
        <fullName evidence="7">Chitin-binding type-2 domain-containing protein</fullName>
    </recommendedName>
</protein>
<evidence type="ECO:0000259" key="7">
    <source>
        <dbReference type="PROSITE" id="PS50940"/>
    </source>
</evidence>
<dbReference type="Pfam" id="PF01607">
    <property type="entry name" value="CBM_14"/>
    <property type="match status" value="2"/>
</dbReference>
<keyword evidence="9" id="KW-1185">Reference proteome</keyword>
<evidence type="ECO:0000256" key="6">
    <source>
        <dbReference type="SAM" id="SignalP"/>
    </source>
</evidence>
<evidence type="ECO:0000256" key="2">
    <source>
        <dbReference type="ARBA" id="ARBA00022729"/>
    </source>
</evidence>
<organism evidence="8 9">
    <name type="scientific">Chilo suppressalis</name>
    <name type="common">Asiatic rice borer moth</name>
    <dbReference type="NCBI Taxonomy" id="168631"/>
    <lineage>
        <taxon>Eukaryota</taxon>
        <taxon>Metazoa</taxon>
        <taxon>Ecdysozoa</taxon>
        <taxon>Arthropoda</taxon>
        <taxon>Hexapoda</taxon>
        <taxon>Insecta</taxon>
        <taxon>Pterygota</taxon>
        <taxon>Neoptera</taxon>
        <taxon>Endopterygota</taxon>
        <taxon>Lepidoptera</taxon>
        <taxon>Glossata</taxon>
        <taxon>Ditrysia</taxon>
        <taxon>Pyraloidea</taxon>
        <taxon>Crambidae</taxon>
        <taxon>Crambinae</taxon>
        <taxon>Chilo</taxon>
    </lineage>
</organism>
<sequence>MKFIALVILVFAVCGRADDNSTSTPNRQKRAMLFFDENGNLMKSFITPYMQELAKYALRKPENENFLEYFFNFLRPLIINTSTAAFMIPVSQDVVQQIIRDPLYQNKLMISSRGPDYNPLCVGRRTQIPAPSTCRGFLSCWDGWAYELECPEGLMFSSEGYCDYADMVKCKDRASLIPDPASPQCRQDFETFRNELNCNEFFVCVNHKPVKFKCPANLAYSQNLGVCDYPNLVDCSSSSGNPPQAPAVVPTTPSVPTTIPPIPTEPSTTKPIFAQRPVPPEVVNLPSTFPSTIFQQINKIPDSSYSDNRVDQSNIVPGIPAATTNALEDTKLPDFQFKPKITDGNAIFMQNSVYNNQNWATPVAIMSPQDAVRFLKFKELTDANPEQSN</sequence>